<organism evidence="5 6">
    <name type="scientific">Phenylobacterium terrae</name>
    <dbReference type="NCBI Taxonomy" id="2665495"/>
    <lineage>
        <taxon>Bacteria</taxon>
        <taxon>Pseudomonadati</taxon>
        <taxon>Pseudomonadota</taxon>
        <taxon>Alphaproteobacteria</taxon>
        <taxon>Caulobacterales</taxon>
        <taxon>Caulobacteraceae</taxon>
        <taxon>Phenylobacterium</taxon>
    </lineage>
</organism>
<dbReference type="RefSeq" id="WP_377282008.1">
    <property type="nucleotide sequence ID" value="NZ_JBHRSI010000005.1"/>
</dbReference>
<dbReference type="PANTHER" id="PTHR34218">
    <property type="entry name" value="PEPTIDASE S45 PENICILLIN AMIDASE"/>
    <property type="match status" value="1"/>
</dbReference>
<name>A0ABW4N525_9CAUL</name>
<feature type="chain" id="PRO_5046519198" evidence="4">
    <location>
        <begin position="23"/>
        <end position="784"/>
    </location>
</feature>
<comment type="caution">
    <text evidence="5">The sequence shown here is derived from an EMBL/GenBank/DDBJ whole genome shotgun (WGS) entry which is preliminary data.</text>
</comment>
<keyword evidence="3" id="KW-0865">Zymogen</keyword>
<dbReference type="SUPFAM" id="SSF56235">
    <property type="entry name" value="N-terminal nucleophile aminohydrolases (Ntn hydrolases)"/>
    <property type="match status" value="1"/>
</dbReference>
<dbReference type="InterPro" id="IPR029055">
    <property type="entry name" value="Ntn_hydrolases_N"/>
</dbReference>
<dbReference type="Gene3D" id="1.10.1400.10">
    <property type="match status" value="1"/>
</dbReference>
<evidence type="ECO:0000256" key="2">
    <source>
        <dbReference type="ARBA" id="ARBA00022801"/>
    </source>
</evidence>
<dbReference type="EMBL" id="JBHUEY010000006">
    <property type="protein sequence ID" value="MFD1785051.1"/>
    <property type="molecule type" value="Genomic_DNA"/>
</dbReference>
<dbReference type="InterPro" id="IPR043147">
    <property type="entry name" value="Penicillin_amidase_A-knob"/>
</dbReference>
<dbReference type="Gene3D" id="2.30.120.10">
    <property type="match status" value="1"/>
</dbReference>
<keyword evidence="6" id="KW-1185">Reference proteome</keyword>
<protein>
    <submittedName>
        <fullName evidence="5">Penicillin acylase family protein</fullName>
    </submittedName>
</protein>
<dbReference type="Gene3D" id="1.10.439.10">
    <property type="entry name" value="Penicillin Amidohydrolase, domain 1"/>
    <property type="match status" value="1"/>
</dbReference>
<evidence type="ECO:0000256" key="3">
    <source>
        <dbReference type="ARBA" id="ARBA00023145"/>
    </source>
</evidence>
<dbReference type="InterPro" id="IPR023343">
    <property type="entry name" value="Penicillin_amidase_dom1"/>
</dbReference>
<dbReference type="InterPro" id="IPR002692">
    <property type="entry name" value="S45"/>
</dbReference>
<dbReference type="Pfam" id="PF01804">
    <property type="entry name" value="Penicil_amidase"/>
    <property type="match status" value="1"/>
</dbReference>
<dbReference type="InterPro" id="IPR014395">
    <property type="entry name" value="Pen/GL7ACA/AHL_acylase"/>
</dbReference>
<gene>
    <name evidence="5" type="ORF">ACFSC0_16735</name>
</gene>
<proteinExistence type="inferred from homology"/>
<keyword evidence="4" id="KW-0732">Signal</keyword>
<evidence type="ECO:0000313" key="6">
    <source>
        <dbReference type="Proteomes" id="UP001597237"/>
    </source>
</evidence>
<reference evidence="6" key="1">
    <citation type="journal article" date="2019" name="Int. J. Syst. Evol. Microbiol.">
        <title>The Global Catalogue of Microorganisms (GCM) 10K type strain sequencing project: providing services to taxonomists for standard genome sequencing and annotation.</title>
        <authorList>
            <consortium name="The Broad Institute Genomics Platform"/>
            <consortium name="The Broad Institute Genome Sequencing Center for Infectious Disease"/>
            <person name="Wu L."/>
            <person name="Ma J."/>
        </authorList>
    </citation>
    <scope>NUCLEOTIDE SEQUENCE [LARGE SCALE GENOMIC DNA]</scope>
    <source>
        <strain evidence="6">DFY28</strain>
    </source>
</reference>
<comment type="similarity">
    <text evidence="1">Belongs to the peptidase S45 family.</text>
</comment>
<sequence>MRRVLPLLVAAVLALAHSPAGAEPARESRSLEGLSAPAEIRVDRWGISHIYAGSVRDAFFLQGYNVARDRLWQIDTWRKRGLGLLAKDYGPAFAEKDRAARLFLYRGDMDAEWAAYGPDAKGYAEAFVAGVNAYVAEVEAGRRPLPEAFRLAGTRPDRWRAEDVVRIRSHALSRNAASEVGRARIACRAGGVGAARLYRLLEPEWRTRIPEGLDPCDIPEKVLEDYQLATGGFRLPAGFAPQPEDAPSPDAVGSNNWTVSGARTETGRPILANDPHREHGVPSLRYIVHLEAPGFSVIGAGEPALPGISIGHNGTIAFGLTIFNADQEDLYVYETDPADPDRYRYGQGWEPMRIVRETIEVKGEPPRIVELRFTRHGPVVFRDPKTRRAFAVRSVWSEPGTSAYFGSVDYMTAKDWAGFSSALRRWGAPSENQMYADTSGHIGWVAAGKVPRRPAWDGLMPVPGDGRYEWAGFLAPEELPSSYDPPQGWLGSANQMNLPPGYPVADRKVGFEWSNRARMDRIAKVLGQDDNVSLADSMALQTDAYNTIADRLIPLLPARAGRRDREANAALALLRSWDRRAAADSAGAALFETWIMKHLGPAAVNRAAPRPVREMLGGGDLAAAVDLLERSPSLRTPVILPSLAAAWREVEERLGPNPAKWRWGDLHQARFEHPLSALLPDGEREKLAVGPAPMSGTAHTPLAATWRPSDFRVVSGASFRMVLDVGEWDNSRVINTPGQSEDPASPHLRDLFPLWAKGEYVPLAYSRPAVEAVTERVIALTPAR</sequence>
<dbReference type="InterPro" id="IPR043146">
    <property type="entry name" value="Penicillin_amidase_N_B-knob"/>
</dbReference>
<dbReference type="PANTHER" id="PTHR34218:SF4">
    <property type="entry name" value="ACYL-HOMOSERINE LACTONE ACYLASE QUIP"/>
    <property type="match status" value="1"/>
</dbReference>
<dbReference type="PIRSF" id="PIRSF001227">
    <property type="entry name" value="Pen_acylase"/>
    <property type="match status" value="1"/>
</dbReference>
<feature type="signal peptide" evidence="4">
    <location>
        <begin position="1"/>
        <end position="22"/>
    </location>
</feature>
<keyword evidence="2" id="KW-0378">Hydrolase</keyword>
<dbReference type="CDD" id="cd03747">
    <property type="entry name" value="Ntn_PGA_like"/>
    <property type="match status" value="1"/>
</dbReference>
<dbReference type="Gene3D" id="3.60.20.10">
    <property type="entry name" value="Glutamine Phosphoribosylpyrophosphate, subunit 1, domain 1"/>
    <property type="match status" value="1"/>
</dbReference>
<evidence type="ECO:0000256" key="1">
    <source>
        <dbReference type="ARBA" id="ARBA00006586"/>
    </source>
</evidence>
<accession>A0ABW4N525</accession>
<evidence type="ECO:0000313" key="5">
    <source>
        <dbReference type="EMBL" id="MFD1785051.1"/>
    </source>
</evidence>
<dbReference type="Proteomes" id="UP001597237">
    <property type="component" value="Unassembled WGS sequence"/>
</dbReference>
<evidence type="ECO:0000256" key="4">
    <source>
        <dbReference type="SAM" id="SignalP"/>
    </source>
</evidence>